<comment type="caution">
    <text evidence="3">The sequence shown here is derived from an EMBL/GenBank/DDBJ whole genome shotgun (WGS) entry which is preliminary data.</text>
</comment>
<feature type="compositionally biased region" description="Basic and acidic residues" evidence="1">
    <location>
        <begin position="223"/>
        <end position="248"/>
    </location>
</feature>
<feature type="compositionally biased region" description="Basic and acidic residues" evidence="1">
    <location>
        <begin position="266"/>
        <end position="283"/>
    </location>
</feature>
<feature type="compositionally biased region" description="Low complexity" evidence="1">
    <location>
        <begin position="62"/>
        <end position="85"/>
    </location>
</feature>
<proteinExistence type="predicted"/>
<feature type="compositionally biased region" description="Basic and acidic residues" evidence="1">
    <location>
        <begin position="197"/>
        <end position="210"/>
    </location>
</feature>
<protein>
    <recommendedName>
        <fullName evidence="2">DUF3752 domain-containing protein</fullName>
    </recommendedName>
</protein>
<feature type="domain" description="DUF3752" evidence="2">
    <location>
        <begin position="156"/>
        <end position="310"/>
    </location>
</feature>
<evidence type="ECO:0000313" key="3">
    <source>
        <dbReference type="EMBL" id="KAF7293932.1"/>
    </source>
</evidence>
<organism evidence="3 4">
    <name type="scientific">Mycena chlorophos</name>
    <name type="common">Agaric fungus</name>
    <name type="synonym">Agaricus chlorophos</name>
    <dbReference type="NCBI Taxonomy" id="658473"/>
    <lineage>
        <taxon>Eukaryota</taxon>
        <taxon>Fungi</taxon>
        <taxon>Dikarya</taxon>
        <taxon>Basidiomycota</taxon>
        <taxon>Agaricomycotina</taxon>
        <taxon>Agaricomycetes</taxon>
        <taxon>Agaricomycetidae</taxon>
        <taxon>Agaricales</taxon>
        <taxon>Marasmiineae</taxon>
        <taxon>Mycenaceae</taxon>
        <taxon>Mycena</taxon>
    </lineage>
</organism>
<dbReference type="InterPro" id="IPR022226">
    <property type="entry name" value="DUF3752"/>
</dbReference>
<dbReference type="OrthoDB" id="73491at2759"/>
<feature type="region of interest" description="Disordered" evidence="1">
    <location>
        <begin position="1"/>
        <end position="295"/>
    </location>
</feature>
<gene>
    <name evidence="3" type="ORF">HMN09_01190400</name>
</gene>
<dbReference type="AlphaFoldDB" id="A0A8H6S7Q0"/>
<evidence type="ECO:0000259" key="2">
    <source>
        <dbReference type="Pfam" id="PF12572"/>
    </source>
</evidence>
<dbReference type="Pfam" id="PF12572">
    <property type="entry name" value="DUF3752"/>
    <property type="match status" value="1"/>
</dbReference>
<accession>A0A8H6S7Q0</accession>
<sequence>MSSIGPAIPAHLLATAASDDDDEELGPQLTPSVGPVLPPPAAEKHEGAAVADNDDDDDDDAYAPALPPDMLAAQAGRSRVAAATALKPPAGPVKGPSLPSVYAAPSRPTYDDDDSDDDVGPQPLRGAAEEAGGGAHPPQEAAQPKAVKRDEWMLVPPSSSALLGTLDPAKLSKGRQFSRGTVVERESGASTLWTETPAERQQRLTDEVAGKKRRLANSSAGPSREEDLEARKRARVDAELRESVAEHTRRTRGAALVDMHTAAGKGSEKDGEPKAIWDRDRDMGVGGRLMDSEKRNKMIKEAKGLGDRFSTGRTGGYY</sequence>
<evidence type="ECO:0000256" key="1">
    <source>
        <dbReference type="SAM" id="MobiDB-lite"/>
    </source>
</evidence>
<dbReference type="EMBL" id="JACAZE010000020">
    <property type="protein sequence ID" value="KAF7293932.1"/>
    <property type="molecule type" value="Genomic_DNA"/>
</dbReference>
<dbReference type="PANTHER" id="PTHR46370:SF1">
    <property type="entry name" value="GPALPP MOTIFS-CONTAINING PROTEIN 1"/>
    <property type="match status" value="1"/>
</dbReference>
<feature type="compositionally biased region" description="Acidic residues" evidence="1">
    <location>
        <begin position="52"/>
        <end position="61"/>
    </location>
</feature>
<keyword evidence="4" id="KW-1185">Reference proteome</keyword>
<dbReference type="PANTHER" id="PTHR46370">
    <property type="entry name" value="GPALPP MOTIFS-CONTAINING PROTEIN 1"/>
    <property type="match status" value="1"/>
</dbReference>
<dbReference type="Proteomes" id="UP000613580">
    <property type="component" value="Unassembled WGS sequence"/>
</dbReference>
<reference evidence="3" key="1">
    <citation type="submission" date="2020-05" db="EMBL/GenBank/DDBJ databases">
        <title>Mycena genomes resolve the evolution of fungal bioluminescence.</title>
        <authorList>
            <person name="Tsai I.J."/>
        </authorList>
    </citation>
    <scope>NUCLEOTIDE SEQUENCE</scope>
    <source>
        <strain evidence="3">110903Hualien_Pintung</strain>
    </source>
</reference>
<dbReference type="InterPro" id="IPR046331">
    <property type="entry name" value="GPAM1-like"/>
</dbReference>
<name>A0A8H6S7Q0_MYCCL</name>
<evidence type="ECO:0000313" key="4">
    <source>
        <dbReference type="Proteomes" id="UP000613580"/>
    </source>
</evidence>